<dbReference type="EMBL" id="LGFO01000269">
    <property type="protein sequence ID" value="KUK35751.1"/>
    <property type="molecule type" value="Genomic_DNA"/>
</dbReference>
<evidence type="ECO:0008006" key="3">
    <source>
        <dbReference type="Google" id="ProtNLM"/>
    </source>
</evidence>
<dbReference type="Proteomes" id="UP000053326">
    <property type="component" value="Unassembled WGS sequence"/>
</dbReference>
<gene>
    <name evidence="1" type="ORF">XD66_1541</name>
</gene>
<evidence type="ECO:0000313" key="1">
    <source>
        <dbReference type="EMBL" id="KUK35751.1"/>
    </source>
</evidence>
<accession>A0A117LAZ8</accession>
<name>A0A117LAZ8_9THEO</name>
<dbReference type="AlphaFoldDB" id="A0A117LAZ8"/>
<organism evidence="1 2">
    <name type="scientific">Thermacetogenium phaeum</name>
    <dbReference type="NCBI Taxonomy" id="85874"/>
    <lineage>
        <taxon>Bacteria</taxon>
        <taxon>Bacillati</taxon>
        <taxon>Bacillota</taxon>
        <taxon>Clostridia</taxon>
        <taxon>Thermoanaerobacterales</taxon>
        <taxon>Thermoanaerobacteraceae</taxon>
        <taxon>Thermacetogenium</taxon>
    </lineage>
</organism>
<sequence>MESLRDKLIAIIKNLPEDKLQAVLDFVNRINYEGYGNEDYDELLMGDKITPDRFC</sequence>
<reference evidence="2" key="1">
    <citation type="journal article" date="2015" name="MBio">
        <title>Genome-Resolved Metagenomic Analysis Reveals Roles for Candidate Phyla and Other Microbial Community Members in Biogeochemical Transformations in Oil Reservoirs.</title>
        <authorList>
            <person name="Hu P."/>
            <person name="Tom L."/>
            <person name="Singh A."/>
            <person name="Thomas B.C."/>
            <person name="Baker B.J."/>
            <person name="Piceno Y.M."/>
            <person name="Andersen G.L."/>
            <person name="Banfield J.F."/>
        </authorList>
    </citation>
    <scope>NUCLEOTIDE SEQUENCE [LARGE SCALE GENOMIC DNA]</scope>
</reference>
<protein>
    <recommendedName>
        <fullName evidence="3">DUF2281 domain-containing protein</fullName>
    </recommendedName>
</protein>
<proteinExistence type="predicted"/>
<comment type="caution">
    <text evidence="1">The sequence shown here is derived from an EMBL/GenBank/DDBJ whole genome shotgun (WGS) entry which is preliminary data.</text>
</comment>
<evidence type="ECO:0000313" key="2">
    <source>
        <dbReference type="Proteomes" id="UP000053326"/>
    </source>
</evidence>